<protein>
    <submittedName>
        <fullName evidence="1">Uncharacterized protein</fullName>
    </submittedName>
</protein>
<proteinExistence type="predicted"/>
<sequence length="521" mass="58925">MAACSPNACPAATAADSESPPEPFLEPSRKHRRTEKSRVGAAYPHSCSVATGTPGPASAPRVSIVTGGGLSEEQDRYDQLRIPSSQTTPDAILAWPVFQHRWPENLITDPLFEAELSDRETEEPLSHLDASLQVGSVNEEQVPALIQNFLRHVHIKNPVVDAEMLISHAHQISKEGVKWDAASCLVILACALGCVAKPFHVDISDSPYISIKRDNNALRNGETYFACARMRFGLLKAGTTTTQCHFLAGVYLMYTMRPLSAWMQFRSASESYHLYLDFQKSRQGRPTAVPLTIKQRSLEQGLYWSCYKSECEFRKEMNFPDSCLVDVRYRDLHPLPPRTDAAGPVSNESIAGRDFSLSTGKALNMQEQENSWFYYLTEITLRRICNSVLNVLYTLDYKEWTDERVSYMVRAATEFEQQLQDWYNGLPSPLQYEKNKTPSEELPCFSVIEAMPTRHRHHGSWYAIRFNISASFLILAAVESGSLPIRSDWRSLLSYNVERLSYWEAEAPGVLEALRVMRAYF</sequence>
<keyword evidence="2" id="KW-1185">Reference proteome</keyword>
<evidence type="ECO:0000313" key="1">
    <source>
        <dbReference type="EMBL" id="KAJ8114212.1"/>
    </source>
</evidence>
<gene>
    <name evidence="1" type="ORF">OPT61_g3858</name>
</gene>
<name>A0ACC2IGD4_9PLEO</name>
<dbReference type="Proteomes" id="UP001153331">
    <property type="component" value="Unassembled WGS sequence"/>
</dbReference>
<accession>A0ACC2IGD4</accession>
<reference evidence="1" key="1">
    <citation type="submission" date="2022-11" db="EMBL/GenBank/DDBJ databases">
        <title>Genome Sequence of Boeremia exigua.</title>
        <authorList>
            <person name="Buettner E."/>
        </authorList>
    </citation>
    <scope>NUCLEOTIDE SEQUENCE</scope>
    <source>
        <strain evidence="1">CU02</strain>
    </source>
</reference>
<comment type="caution">
    <text evidence="1">The sequence shown here is derived from an EMBL/GenBank/DDBJ whole genome shotgun (WGS) entry which is preliminary data.</text>
</comment>
<organism evidence="1 2">
    <name type="scientific">Boeremia exigua</name>
    <dbReference type="NCBI Taxonomy" id="749465"/>
    <lineage>
        <taxon>Eukaryota</taxon>
        <taxon>Fungi</taxon>
        <taxon>Dikarya</taxon>
        <taxon>Ascomycota</taxon>
        <taxon>Pezizomycotina</taxon>
        <taxon>Dothideomycetes</taxon>
        <taxon>Pleosporomycetidae</taxon>
        <taxon>Pleosporales</taxon>
        <taxon>Pleosporineae</taxon>
        <taxon>Didymellaceae</taxon>
        <taxon>Boeremia</taxon>
    </lineage>
</organism>
<evidence type="ECO:0000313" key="2">
    <source>
        <dbReference type="Proteomes" id="UP001153331"/>
    </source>
</evidence>
<dbReference type="EMBL" id="JAPHNI010000207">
    <property type="protein sequence ID" value="KAJ8114212.1"/>
    <property type="molecule type" value="Genomic_DNA"/>
</dbReference>